<proteinExistence type="predicted"/>
<feature type="domain" description="NADP-dependent oxidoreductase" evidence="4">
    <location>
        <begin position="15"/>
        <end position="263"/>
    </location>
</feature>
<dbReference type="STRING" id="1452487.AVW16_04260"/>
<sequence length="277" mass="30996">MKTVTLPSGVKVPALGQGTWFMGEQRSRRADEIAALRHGLDLGMTLIDTAEMYGDGATEELVGEALAGRRDEAFLVSKVYPWNASRKGTKQACERSLKRLQTDRIDLYLLHWRGNVPFRDTIAAMEELVAEGKIRYWGVSNLDTDDMDELYELLDGERCQVDQVLYNLTRRGPEYDLLPWCRERRMPIMAYSPIEQGRVPVDGALADVAARHGVSPYQVALAWVLRDDGVIAIPKAARVEHVAENRSALDILLDADDLAALDAEFPPPDCKTPLEML</sequence>
<organism evidence="5 6">
    <name type="scientific">Crenobacter luteus</name>
    <dbReference type="NCBI Taxonomy" id="1452487"/>
    <lineage>
        <taxon>Bacteria</taxon>
        <taxon>Pseudomonadati</taxon>
        <taxon>Pseudomonadota</taxon>
        <taxon>Betaproteobacteria</taxon>
        <taxon>Neisseriales</taxon>
        <taxon>Neisseriaceae</taxon>
        <taxon>Crenobacter</taxon>
    </lineage>
</organism>
<dbReference type="RefSeq" id="WP_066609424.1">
    <property type="nucleotide sequence ID" value="NZ_LQQU01000002.1"/>
</dbReference>
<dbReference type="Pfam" id="PF00248">
    <property type="entry name" value="Aldo_ket_red"/>
    <property type="match status" value="1"/>
</dbReference>
<evidence type="ECO:0000313" key="6">
    <source>
        <dbReference type="Proteomes" id="UP000076625"/>
    </source>
</evidence>
<dbReference type="Proteomes" id="UP000076625">
    <property type="component" value="Unassembled WGS sequence"/>
</dbReference>
<dbReference type="SUPFAM" id="SSF51430">
    <property type="entry name" value="NAD(P)-linked oxidoreductase"/>
    <property type="match status" value="1"/>
</dbReference>
<feature type="binding site" evidence="2">
    <location>
        <position position="111"/>
    </location>
    <ligand>
        <name>substrate</name>
    </ligand>
</feature>
<keyword evidence="6" id="KW-1185">Reference proteome</keyword>
<evidence type="ECO:0000313" key="5">
    <source>
        <dbReference type="EMBL" id="KZE35240.1"/>
    </source>
</evidence>
<dbReference type="PANTHER" id="PTHR43638">
    <property type="entry name" value="OXIDOREDUCTASE, ALDO/KETO REDUCTASE FAMILY PROTEIN"/>
    <property type="match status" value="1"/>
</dbReference>
<protein>
    <recommendedName>
        <fullName evidence="4">NADP-dependent oxidoreductase domain-containing protein</fullName>
    </recommendedName>
</protein>
<dbReference type="InterPro" id="IPR023210">
    <property type="entry name" value="NADP_OxRdtase_dom"/>
</dbReference>
<dbReference type="GO" id="GO:0016491">
    <property type="term" value="F:oxidoreductase activity"/>
    <property type="evidence" value="ECO:0007669"/>
    <property type="project" value="InterPro"/>
</dbReference>
<evidence type="ECO:0000256" key="1">
    <source>
        <dbReference type="PIRSR" id="PIRSR000097-1"/>
    </source>
</evidence>
<dbReference type="InterPro" id="IPR036812">
    <property type="entry name" value="NAD(P)_OxRdtase_dom_sf"/>
</dbReference>
<dbReference type="PRINTS" id="PR00069">
    <property type="entry name" value="ALDKETRDTASE"/>
</dbReference>
<accession>A0A161SL99</accession>
<evidence type="ECO:0000256" key="3">
    <source>
        <dbReference type="PIRSR" id="PIRSR000097-3"/>
    </source>
</evidence>
<dbReference type="PANTHER" id="PTHR43638:SF3">
    <property type="entry name" value="ALDEHYDE REDUCTASE"/>
    <property type="match status" value="1"/>
</dbReference>
<dbReference type="OrthoDB" id="5488419at2"/>
<dbReference type="EMBL" id="LQQU01000002">
    <property type="protein sequence ID" value="KZE35240.1"/>
    <property type="molecule type" value="Genomic_DNA"/>
</dbReference>
<dbReference type="AlphaFoldDB" id="A0A161SL99"/>
<feature type="site" description="Lowers pKa of active site Tyr" evidence="3">
    <location>
        <position position="78"/>
    </location>
</feature>
<evidence type="ECO:0000256" key="2">
    <source>
        <dbReference type="PIRSR" id="PIRSR000097-2"/>
    </source>
</evidence>
<comment type="caution">
    <text evidence="5">The sequence shown here is derived from an EMBL/GenBank/DDBJ whole genome shotgun (WGS) entry which is preliminary data.</text>
</comment>
<dbReference type="CDD" id="cd19138">
    <property type="entry name" value="AKR_YeaE"/>
    <property type="match status" value="1"/>
</dbReference>
<feature type="active site" description="Proton donor" evidence="1">
    <location>
        <position position="53"/>
    </location>
</feature>
<dbReference type="InterPro" id="IPR020471">
    <property type="entry name" value="AKR"/>
</dbReference>
<dbReference type="PIRSF" id="PIRSF000097">
    <property type="entry name" value="AKR"/>
    <property type="match status" value="1"/>
</dbReference>
<reference evidence="6" key="1">
    <citation type="submission" date="2016-01" db="EMBL/GenBank/DDBJ databases">
        <title>Draft genome of Chromobacterium sp. F49.</title>
        <authorList>
            <person name="Hong K.W."/>
        </authorList>
    </citation>
    <scope>NUCLEOTIDE SEQUENCE [LARGE SCALE GENOMIC DNA]</scope>
    <source>
        <strain evidence="6">CN10</strain>
    </source>
</reference>
<dbReference type="Gene3D" id="3.20.20.100">
    <property type="entry name" value="NADP-dependent oxidoreductase domain"/>
    <property type="match status" value="1"/>
</dbReference>
<gene>
    <name evidence="5" type="ORF">AVW16_04260</name>
</gene>
<name>A0A161SL99_9NEIS</name>
<evidence type="ECO:0000259" key="4">
    <source>
        <dbReference type="Pfam" id="PF00248"/>
    </source>
</evidence>